<comment type="caution">
    <text evidence="2">The sequence shown here is derived from an EMBL/GenBank/DDBJ whole genome shotgun (WGS) entry which is preliminary data.</text>
</comment>
<dbReference type="Gene3D" id="1.10.3290.10">
    <property type="entry name" value="Fido-like domain"/>
    <property type="match status" value="1"/>
</dbReference>
<dbReference type="AlphaFoldDB" id="A0A2C5VGV7"/>
<gene>
    <name evidence="2" type="ORF">CRX57_27510</name>
</gene>
<accession>A0A2C5VGV7</accession>
<reference evidence="3" key="1">
    <citation type="submission" date="2017-10" db="EMBL/GenBank/DDBJ databases">
        <title>FDA dAtabase for Regulatory Grade micrObial Sequences (FDA-ARGOS): Supporting development and validation of Infectious Disease Dx tests.</title>
        <authorList>
            <person name="Goldberg B."/>
            <person name="Campos J."/>
            <person name="Tallon L."/>
            <person name="Sadzewicz L."/>
            <person name="Ott S."/>
            <person name="Zhao X."/>
            <person name="Nagaraj S."/>
            <person name="Vavikolanu K."/>
            <person name="Aluvathingal J."/>
            <person name="Nadendla S."/>
            <person name="Geyer C."/>
            <person name="Sichtig H."/>
        </authorList>
    </citation>
    <scope>NUCLEOTIDE SEQUENCE [LARGE SCALE GENOMIC DNA]</scope>
    <source>
        <strain evidence="3">FDAARGOS_376</strain>
    </source>
</reference>
<dbReference type="PROSITE" id="PS51459">
    <property type="entry name" value="FIDO"/>
    <property type="match status" value="1"/>
</dbReference>
<evidence type="ECO:0000313" key="2">
    <source>
        <dbReference type="EMBL" id="PHH43809.1"/>
    </source>
</evidence>
<proteinExistence type="predicted"/>
<protein>
    <recommendedName>
        <fullName evidence="1">Fido domain-containing protein</fullName>
    </recommendedName>
</protein>
<dbReference type="InterPro" id="IPR003812">
    <property type="entry name" value="Fido"/>
</dbReference>
<feature type="domain" description="Fido" evidence="1">
    <location>
        <begin position="1094"/>
        <end position="1198"/>
    </location>
</feature>
<name>A0A2C5VGV7_PSEPU</name>
<dbReference type="EMBL" id="PDKZ01000002">
    <property type="protein sequence ID" value="PHH43809.1"/>
    <property type="molecule type" value="Genomic_DNA"/>
</dbReference>
<evidence type="ECO:0000313" key="3">
    <source>
        <dbReference type="Proteomes" id="UP000222460"/>
    </source>
</evidence>
<dbReference type="InterPro" id="IPR036597">
    <property type="entry name" value="Fido-like_dom_sf"/>
</dbReference>
<evidence type="ECO:0000259" key="1">
    <source>
        <dbReference type="PROSITE" id="PS51459"/>
    </source>
</evidence>
<organism evidence="2 3">
    <name type="scientific">Pseudomonas putida</name>
    <name type="common">Arthrobacter siderocapsulatus</name>
    <dbReference type="NCBI Taxonomy" id="303"/>
    <lineage>
        <taxon>Bacteria</taxon>
        <taxon>Pseudomonadati</taxon>
        <taxon>Pseudomonadota</taxon>
        <taxon>Gammaproteobacteria</taxon>
        <taxon>Pseudomonadales</taxon>
        <taxon>Pseudomonadaceae</taxon>
        <taxon>Pseudomonas</taxon>
    </lineage>
</organism>
<dbReference type="Proteomes" id="UP000222460">
    <property type="component" value="Unassembled WGS sequence"/>
</dbReference>
<sequence>MLGKWEKAKASDNYAYPTNRVNNKQLCISTLEGSLFNQAHFSAHIVLRQLVRQPQFVAIVDTLEINDDNWTLVNKKGEIFQVHEIQTTVGTFIERIDITQQINEIDSLKADLQLLASSAVMTGGIVSSSDRLPLLNWLQFQQLNLPETADHLQNLIAWLELTLPLPPTHGNYWGISNETGATELCIDEDQQSAIYQVIHKLMDKGEPRAEPLINYLAGALLKKETPTALREYPRRAWALLIETEEAKAFAQSCFEALNEPSMANATVLSTEQRSRLLVAAVMLDLSLGREDKNQNFIEQNIYNPGYVQATSHEVNLALEQALGRRRIKEYAVPMTLELILAGLAPEFLVRTPTTLQIGTPGWVILRKSVSLAETIAPGLSSQMSYDKLLELGAMLPTSTQQQTLHDWANLQGIMDWSMLNGLEPENANDLPTQELFKQAATQYNAHIEAINAALTTIATPPVSRRKLAKAELYDVGCDPMMQIALPVEYGYKRNYHSVLDVYMTRNLLFKKGYDRQSGTSIYKAYPDLLTLEPINDIYKAKVKEHFKQYKTAINTTVRLTLSRLSLEERMALEFGKVAIFSVRDFSIQTPINSSFVPFDPRKTARFGTLLFCKYGLQFYCFEIFPLQGICRNNPALAEAYVRGQTLDEIGWFTEGPNGDNDFKSLTYLHTRIEKTAYFEGQAPLGEELRDRPGIILERFAEFDEPDDSLPFTRSPMHSFNSERFNKIGEIIAEHNPPTHYDQFYAISYDKTALEKNLDDWDNITETILDVVIPFRQCIRGLSSSDPDLRSGAIFSCVMDLTAILFVFAGALGPFGKALGSSTRLLSLSKVGASVALSVFNPLDGVPKLVYGGARLVGKGVMKLSHFGHTVIRAGAGQLRALSSTSSGSYDLVKALSKTGVAAEIRMTLPTLAHARALFKDDALETVEQLVTRLSQDVVSIPKGGNATELQHLFNAATREATQSSKGFQQLESLIGHAAANDVLISFTKSRGPRFNGTKFTTKAGDYSEILGSMAELESRKVIYLKNHQQSVLKTDLGKPPYSDVMPETAFNPQGFTDNAQRAGAWMVKGSSSDNELEHIVAILREYTSNNKSLTDANVVKEIHARLVPQLAESVREVGQPTKYGGSISGYASLEQHLKTLDAAHEHVDKHLLAAIAGFQGFGDGNGRTASAVYAISQLRNNRFVPMPKHVFMSLSDLG</sequence>